<gene>
    <name evidence="1" type="ORF">KGMB02408_24400</name>
</gene>
<name>A0A401LVF2_9BACE</name>
<dbReference type="AlphaFoldDB" id="A0A401LVF2"/>
<keyword evidence="2" id="KW-1185">Reference proteome</keyword>
<dbReference type="RefSeq" id="WP_125041411.1">
    <property type="nucleotide sequence ID" value="NZ_BHWB01000006.1"/>
</dbReference>
<proteinExistence type="predicted"/>
<sequence>MKKISSYCRLFTFSLLLFSCTNEYDELTSEKESKKDLKELSAGYSCNGNGECLPVVTVTHLNKYSSTPGTMVTWNDEYNTHQNLIFSYKLESGYDTSQSIRPSGSLFLSNNSTNYTFTCTFSCGEPTFYSCSRCKKTYYLVVKEDSGALGPLGDCQRNYLSYSMQCNYSSIILKTESSGSILADKKNYMKVDSYKIYKQKSYSELELVQSGSVAPDVTVINYSYNAGCHYEIRFYSSTCENNYRHYLYATYFERITQPFLTLI</sequence>
<dbReference type="PROSITE" id="PS51257">
    <property type="entry name" value="PROKAR_LIPOPROTEIN"/>
    <property type="match status" value="1"/>
</dbReference>
<protein>
    <recommendedName>
        <fullName evidence="3">Lipoprotein</fullName>
    </recommendedName>
</protein>
<evidence type="ECO:0000313" key="2">
    <source>
        <dbReference type="Proteomes" id="UP000288079"/>
    </source>
</evidence>
<evidence type="ECO:0000313" key="1">
    <source>
        <dbReference type="EMBL" id="GCB35495.1"/>
    </source>
</evidence>
<evidence type="ECO:0008006" key="3">
    <source>
        <dbReference type="Google" id="ProtNLM"/>
    </source>
</evidence>
<reference evidence="1 2" key="1">
    <citation type="submission" date="2018-10" db="EMBL/GenBank/DDBJ databases">
        <title>Draft Genome Sequence of Bacteroides sp. KCTC 15687.</title>
        <authorList>
            <person name="Yu S.Y."/>
            <person name="Kim J.S."/>
            <person name="Oh B.S."/>
            <person name="Park S.H."/>
            <person name="Kang S.W."/>
            <person name="Park J.E."/>
            <person name="Choi S.H."/>
            <person name="Han K.I."/>
            <person name="Lee K.C."/>
            <person name="Eom M.K."/>
            <person name="Suh M.K."/>
            <person name="Lee D.H."/>
            <person name="Yoon H."/>
            <person name="Kim B."/>
            <person name="Yang S.J."/>
            <person name="Lee J.S."/>
            <person name="Lee J.H."/>
        </authorList>
    </citation>
    <scope>NUCLEOTIDE SEQUENCE [LARGE SCALE GENOMIC DNA]</scope>
    <source>
        <strain evidence="1 2">KCTC 15687</strain>
    </source>
</reference>
<accession>A0A401LVF2</accession>
<dbReference type="Proteomes" id="UP000288079">
    <property type="component" value="Unassembled WGS sequence"/>
</dbReference>
<dbReference type="EMBL" id="BHWB01000006">
    <property type="protein sequence ID" value="GCB35495.1"/>
    <property type="molecule type" value="Genomic_DNA"/>
</dbReference>
<comment type="caution">
    <text evidence="1">The sequence shown here is derived from an EMBL/GenBank/DDBJ whole genome shotgun (WGS) entry which is preliminary data.</text>
</comment>
<organism evidence="1 2">
    <name type="scientific">Bacteroides faecalis</name>
    <dbReference type="NCBI Taxonomy" id="2447885"/>
    <lineage>
        <taxon>Bacteria</taxon>
        <taxon>Pseudomonadati</taxon>
        <taxon>Bacteroidota</taxon>
        <taxon>Bacteroidia</taxon>
        <taxon>Bacteroidales</taxon>
        <taxon>Bacteroidaceae</taxon>
        <taxon>Bacteroides</taxon>
    </lineage>
</organism>